<feature type="transmembrane region" description="Helical" evidence="1">
    <location>
        <begin position="59"/>
        <end position="80"/>
    </location>
</feature>
<evidence type="ECO:0000313" key="2">
    <source>
        <dbReference type="EMBL" id="QMR43051.1"/>
    </source>
</evidence>
<keyword evidence="1" id="KW-0812">Transmembrane</keyword>
<keyword evidence="2" id="KW-0614">Plasmid</keyword>
<keyword evidence="1" id="KW-1133">Transmembrane helix</keyword>
<feature type="transmembrane region" description="Helical" evidence="1">
    <location>
        <begin position="31"/>
        <end position="52"/>
    </location>
</feature>
<dbReference type="EMBL" id="CP055905">
    <property type="protein sequence ID" value="QMR43051.1"/>
    <property type="molecule type" value="Genomic_DNA"/>
</dbReference>
<name>A0AAP9R1V0_KLEAE</name>
<proteinExistence type="predicted"/>
<gene>
    <name evidence="2" type="ORF">HV331_26580</name>
</gene>
<dbReference type="Proteomes" id="UP000514462">
    <property type="component" value="Plasmid pRHBSTW-00938_2"/>
</dbReference>
<evidence type="ECO:0000313" key="3">
    <source>
        <dbReference type="Proteomes" id="UP000514462"/>
    </source>
</evidence>
<feature type="transmembrane region" description="Helical" evidence="1">
    <location>
        <begin position="7"/>
        <end position="25"/>
    </location>
</feature>
<organism evidence="2 3">
    <name type="scientific">Klebsiella aerogenes</name>
    <name type="common">Enterobacter aerogenes</name>
    <dbReference type="NCBI Taxonomy" id="548"/>
    <lineage>
        <taxon>Bacteria</taxon>
        <taxon>Pseudomonadati</taxon>
        <taxon>Pseudomonadota</taxon>
        <taxon>Gammaproteobacteria</taxon>
        <taxon>Enterobacterales</taxon>
        <taxon>Enterobacteriaceae</taxon>
        <taxon>Klebsiella/Raoultella group</taxon>
        <taxon>Klebsiella</taxon>
    </lineage>
</organism>
<dbReference type="InterPro" id="IPR021257">
    <property type="entry name" value="DUF2809"/>
</dbReference>
<evidence type="ECO:0000256" key="1">
    <source>
        <dbReference type="SAM" id="Phobius"/>
    </source>
</evidence>
<accession>A0AAP9R1V0</accession>
<keyword evidence="1" id="KW-0472">Membrane</keyword>
<feature type="transmembrane region" description="Helical" evidence="1">
    <location>
        <begin position="100"/>
        <end position="118"/>
    </location>
</feature>
<geneLocation type="plasmid" evidence="3">
    <name>prhbstw-00938_2</name>
</geneLocation>
<protein>
    <submittedName>
        <fullName evidence="2">DUF2809 domain-containing protein</fullName>
    </submittedName>
</protein>
<sequence length="127" mass="14417">MSLRFKRFYFLCSIILFLMLVILATRGSTWGLIRSFGGDVLATLWIYCLLATIVKASPFWLACISFLTGAVVELCQLVAVKTNYHFDSHLLKVILGSTPDWWDLFAYSIGALICLCLSSRECLFEFK</sequence>
<dbReference type="AlphaFoldDB" id="A0AAP9R1V0"/>
<dbReference type="Pfam" id="PF10990">
    <property type="entry name" value="DUF2809"/>
    <property type="match status" value="1"/>
</dbReference>
<reference evidence="3" key="1">
    <citation type="submission" date="2020-06" db="EMBL/GenBank/DDBJ databases">
        <title>REHAB project genomes.</title>
        <authorList>
            <person name="Shaw L.P."/>
        </authorList>
    </citation>
    <scope>NUCLEOTIDE SEQUENCE [LARGE SCALE GENOMIC DNA]</scope>
    <source>
        <strain evidence="3">RHBSTW-00938</strain>
        <plasmid evidence="3">prhbstw-00938_2</plasmid>
    </source>
</reference>